<dbReference type="InterPro" id="IPR022441">
    <property type="entry name" value="Para_beta_helix_rpt-2"/>
</dbReference>
<organism evidence="6 7">
    <name type="scientific">Calothrix parietina FACHB-288</name>
    <dbReference type="NCBI Taxonomy" id="2692896"/>
    <lineage>
        <taxon>Bacteria</taxon>
        <taxon>Bacillati</taxon>
        <taxon>Cyanobacteriota</taxon>
        <taxon>Cyanophyceae</taxon>
        <taxon>Nostocales</taxon>
        <taxon>Calotrichaceae</taxon>
        <taxon>Calothrix</taxon>
    </lineage>
</organism>
<gene>
    <name evidence="6" type="ORF">H6G24_23730</name>
</gene>
<dbReference type="InterPro" id="IPR006626">
    <property type="entry name" value="PbH1"/>
</dbReference>
<dbReference type="InterPro" id="IPR011459">
    <property type="entry name" value="DUF1565"/>
</dbReference>
<name>A0ABR8AFC4_9CYAN</name>
<dbReference type="SUPFAM" id="SSF51126">
    <property type="entry name" value="Pectin lyase-like"/>
    <property type="match status" value="1"/>
</dbReference>
<evidence type="ECO:0000259" key="5">
    <source>
        <dbReference type="Pfam" id="PF07602"/>
    </source>
</evidence>
<comment type="caution">
    <text evidence="6">The sequence shown here is derived from an EMBL/GenBank/DDBJ whole genome shotgun (WGS) entry which is preliminary data.</text>
</comment>
<dbReference type="Proteomes" id="UP000658514">
    <property type="component" value="Unassembled WGS sequence"/>
</dbReference>
<feature type="compositionally biased region" description="Polar residues" evidence="4">
    <location>
        <begin position="533"/>
        <end position="552"/>
    </location>
</feature>
<dbReference type="NCBIfam" id="TIGR03804">
    <property type="entry name" value="para_beta_helix"/>
    <property type="match status" value="3"/>
</dbReference>
<dbReference type="EMBL" id="JACJQH010000041">
    <property type="protein sequence ID" value="MBD2198459.1"/>
    <property type="molecule type" value="Genomic_DNA"/>
</dbReference>
<feature type="domain" description="DUF1565" evidence="5">
    <location>
        <begin position="89"/>
        <end position="355"/>
    </location>
</feature>
<evidence type="ECO:0000313" key="7">
    <source>
        <dbReference type="Proteomes" id="UP000658514"/>
    </source>
</evidence>
<reference evidence="6 7" key="1">
    <citation type="journal article" date="2020" name="ISME J.">
        <title>Comparative genomics reveals insights into cyanobacterial evolution and habitat adaptation.</title>
        <authorList>
            <person name="Chen M.Y."/>
            <person name="Teng W.K."/>
            <person name="Zhao L."/>
            <person name="Hu C.X."/>
            <person name="Zhou Y.K."/>
            <person name="Han B.P."/>
            <person name="Song L.R."/>
            <person name="Shu W.S."/>
        </authorList>
    </citation>
    <scope>NUCLEOTIDE SEQUENCE [LARGE SCALE GENOMIC DNA]</scope>
    <source>
        <strain evidence="6 7">FACHB-288</strain>
    </source>
</reference>
<accession>A0ABR8AFC4</accession>
<evidence type="ECO:0000256" key="2">
    <source>
        <dbReference type="ARBA" id="ARBA00022737"/>
    </source>
</evidence>
<dbReference type="PANTHER" id="PTHR22990:SF15">
    <property type="entry name" value="F-BOX ONLY PROTEIN 10"/>
    <property type="match status" value="1"/>
</dbReference>
<dbReference type="Gene3D" id="2.160.20.10">
    <property type="entry name" value="Single-stranded right-handed beta-helix, Pectin lyase-like"/>
    <property type="match status" value="1"/>
</dbReference>
<keyword evidence="3" id="KW-0833">Ubl conjugation pathway</keyword>
<evidence type="ECO:0000256" key="1">
    <source>
        <dbReference type="ARBA" id="ARBA00004906"/>
    </source>
</evidence>
<dbReference type="PANTHER" id="PTHR22990">
    <property type="entry name" value="F-BOX ONLY PROTEIN"/>
    <property type="match status" value="1"/>
</dbReference>
<evidence type="ECO:0000256" key="4">
    <source>
        <dbReference type="SAM" id="MobiDB-lite"/>
    </source>
</evidence>
<dbReference type="RefSeq" id="WP_190546242.1">
    <property type="nucleotide sequence ID" value="NZ_CAWPNO010000075.1"/>
</dbReference>
<proteinExistence type="predicted"/>
<dbReference type="InterPro" id="IPR051550">
    <property type="entry name" value="SCF-Subunits/Alg-Epimerases"/>
</dbReference>
<keyword evidence="7" id="KW-1185">Reference proteome</keyword>
<dbReference type="Pfam" id="PF07602">
    <property type="entry name" value="DUF1565"/>
    <property type="match status" value="1"/>
</dbReference>
<feature type="compositionally biased region" description="Basic residues" evidence="4">
    <location>
        <begin position="517"/>
        <end position="526"/>
    </location>
</feature>
<dbReference type="SMART" id="SM00710">
    <property type="entry name" value="PbH1"/>
    <property type="match status" value="5"/>
</dbReference>
<feature type="region of interest" description="Disordered" evidence="4">
    <location>
        <begin position="499"/>
        <end position="552"/>
    </location>
</feature>
<dbReference type="InterPro" id="IPR011050">
    <property type="entry name" value="Pectin_lyase_fold/virulence"/>
</dbReference>
<evidence type="ECO:0000256" key="3">
    <source>
        <dbReference type="ARBA" id="ARBA00022786"/>
    </source>
</evidence>
<evidence type="ECO:0000313" key="6">
    <source>
        <dbReference type="EMBL" id="MBD2198459.1"/>
    </source>
</evidence>
<sequence length="715" mass="74854">MISPIVFPRDRRSEILPATVVAKSDRPFSTANLRLNPVNRVSVLSLSVGISLALLTFLGSGVGGAFGQVPPVGEKQISQVNELFVNPATGEDKEGNGGESNPFKTITQALQKATPNTVITLSPGTYSSETGESFPLILRQGVSLQGNPSNQGQGITIQGGGEYLSRSYGGQNVAIVGANQAGLTGLTVTNPNPRGYGVWIESSNSVVSQNTFTGNTQDGVFVTGTATPTISQNTFYRNGANGITLAGTSQAQVRENVFQETGYGINIAQNATPIILNNQILQNRSGIVVQANARPVLRNNIIEGSKEDGMVAIAQAMPDLGNSAEPGGNQFRNNARYDINANAAKQVITAVGNNLASDRIAGRVNLQVPRTLIASNTPPASSAQQEVPNTGEIIFSAPGMAETPSQVNIPANNSNSPNNLNIGRLNPQLLPLHPANTSRNLPKPNPVVTTPTPTVNSSVPGFPVPSSLVGGQTPVANVPPVTNSGNVPQLNYVQINPSAIEFTPPQPPSNSVVKPASRARGKKQSSQRRPVASTGSNILPVPSSNIPMGNTRNMRRVPVPDSYPTGNYGVATPNNIAPNSAPINPDSLPNAVAPIGNSPIPDSAMTPMGNSPTSYNNTTPINPDSLPNAVAPMGSNPPSYTTGFAPMGVRFRVLVEVASERDQEVVRYLVPGSFSTVSQGRNFMQAGVFSNRSNAEGVVNMLNTNGLRAMIQVLN</sequence>
<comment type="pathway">
    <text evidence="1">Protein modification; protein ubiquitination.</text>
</comment>
<dbReference type="InterPro" id="IPR012334">
    <property type="entry name" value="Pectin_lyas_fold"/>
</dbReference>
<keyword evidence="2" id="KW-0677">Repeat</keyword>
<protein>
    <submittedName>
        <fullName evidence="6">DUF1565 domain-containing protein</fullName>
    </submittedName>
</protein>